<proteinExistence type="predicted"/>
<feature type="compositionally biased region" description="Basic and acidic residues" evidence="1">
    <location>
        <begin position="91"/>
        <end position="102"/>
    </location>
</feature>
<evidence type="ECO:0000313" key="2">
    <source>
        <dbReference type="EMBL" id="CAH0390763.1"/>
    </source>
</evidence>
<dbReference type="EMBL" id="OU963866">
    <property type="protein sequence ID" value="CAH0390763.1"/>
    <property type="molecule type" value="Genomic_DNA"/>
</dbReference>
<dbReference type="Proteomes" id="UP001152759">
    <property type="component" value="Chromosome 5"/>
</dbReference>
<reference evidence="2" key="1">
    <citation type="submission" date="2021-12" db="EMBL/GenBank/DDBJ databases">
        <authorList>
            <person name="King R."/>
        </authorList>
    </citation>
    <scope>NUCLEOTIDE SEQUENCE</scope>
</reference>
<evidence type="ECO:0000256" key="1">
    <source>
        <dbReference type="SAM" id="MobiDB-lite"/>
    </source>
</evidence>
<dbReference type="AlphaFoldDB" id="A0A9P0F5P0"/>
<keyword evidence="3" id="KW-1185">Reference proteome</keyword>
<protein>
    <submittedName>
        <fullName evidence="2">Uncharacterized protein</fullName>
    </submittedName>
</protein>
<sequence length="119" mass="13579">MEKLPLLPGFTFKNVEKRNFQLMQQFDYKNGYPLPKSSVCGIGKEPLDVNSILFRNNFTAPRGHRYLNVTRDQENINIINKTAGTGTETEFTEHGRSTERHGYTRASPSSSGERTDILR</sequence>
<organism evidence="2 3">
    <name type="scientific">Bemisia tabaci</name>
    <name type="common">Sweetpotato whitefly</name>
    <name type="synonym">Aleurodes tabaci</name>
    <dbReference type="NCBI Taxonomy" id="7038"/>
    <lineage>
        <taxon>Eukaryota</taxon>
        <taxon>Metazoa</taxon>
        <taxon>Ecdysozoa</taxon>
        <taxon>Arthropoda</taxon>
        <taxon>Hexapoda</taxon>
        <taxon>Insecta</taxon>
        <taxon>Pterygota</taxon>
        <taxon>Neoptera</taxon>
        <taxon>Paraneoptera</taxon>
        <taxon>Hemiptera</taxon>
        <taxon>Sternorrhyncha</taxon>
        <taxon>Aleyrodoidea</taxon>
        <taxon>Aleyrodidae</taxon>
        <taxon>Aleyrodinae</taxon>
        <taxon>Bemisia</taxon>
    </lineage>
</organism>
<feature type="region of interest" description="Disordered" evidence="1">
    <location>
        <begin position="81"/>
        <end position="119"/>
    </location>
</feature>
<accession>A0A9P0F5P0</accession>
<gene>
    <name evidence="2" type="ORF">BEMITA_LOCUS9459</name>
</gene>
<evidence type="ECO:0000313" key="3">
    <source>
        <dbReference type="Proteomes" id="UP001152759"/>
    </source>
</evidence>
<name>A0A9P0F5P0_BEMTA</name>